<organism evidence="7">
    <name type="scientific">Arcella intermedia</name>
    <dbReference type="NCBI Taxonomy" id="1963864"/>
    <lineage>
        <taxon>Eukaryota</taxon>
        <taxon>Amoebozoa</taxon>
        <taxon>Tubulinea</taxon>
        <taxon>Elardia</taxon>
        <taxon>Arcellinida</taxon>
        <taxon>Sphaerothecina</taxon>
        <taxon>Arcellidae</taxon>
        <taxon>Arcella</taxon>
    </lineage>
</organism>
<evidence type="ECO:0000313" key="7">
    <source>
        <dbReference type="EMBL" id="NDV29511.1"/>
    </source>
</evidence>
<dbReference type="InterPro" id="IPR001715">
    <property type="entry name" value="CH_dom"/>
</dbReference>
<dbReference type="PANTHER" id="PTHR19961">
    <property type="entry name" value="FIMBRIN/PLASTIN"/>
    <property type="match status" value="1"/>
</dbReference>
<protein>
    <recommendedName>
        <fullName evidence="8">Calponin-homology (CH) domain-containing protein</fullName>
    </recommendedName>
</protein>
<keyword evidence="2" id="KW-0009">Actin-binding</keyword>
<dbReference type="Gene3D" id="1.10.418.10">
    <property type="entry name" value="Calponin-like domain"/>
    <property type="match status" value="2"/>
</dbReference>
<dbReference type="GO" id="GO:0005884">
    <property type="term" value="C:actin filament"/>
    <property type="evidence" value="ECO:0007669"/>
    <property type="project" value="TreeGrafter"/>
</dbReference>
<sequence>MVDYINSKLNLNIDPTTEDIFEELKSGVLFCKLIDAIEPSVIAINKLNEDPKNQFEINENLDVAIEAAKRLGCSIINIGPSDICEGRKHIVLGLFWQIVRVGLSKSIASISAQVNTDVSISLPPEQILLMWINNHIKVAGINKVITNFGEDLKDCEVLTRLLHQLEPELCDLSPLNCTDLEERAELFLSLSEKIGCRKFISSEDIVKGNARVNFAFIATVFSKYPRMGNSVLETQLTEENKKLLDDIQTLKNVEQQLVEEKKQWNEETVKMNKLVDELKEDIEKEKAGNLKNLEIIQDMENQRKEVEEKWKQDFESLKVTMETEKTNLENQKKEVEEKWRQDFETMKVTMETEKSNIEALKKQAEEKWQQDFEAMKVTLETEKVNMKLQLEEQFAMEIQQLKEQLLTEKNNEKTELEQKWQSEYNQLQSVLTTEKNVAKENELRLEGEKKTVIEEKLKLEEEKRATDDKLAAALERIKELEAEIDSLKQEIARLKSTIQLLEQTMDSNKIASELLDTEYKVTLDELEKTVAKLKESEHEIKRQEGEIATLHVELGDVKSELLKTVDSLGLLEGQKVAVVKLLENDQKTGFLQKKSPNTKLGIKLQKRFFVLRGGNLYYYKTDKDYNAGNRAHPTGVIPLDNATVILYKDDQSKKETGSQFAFEIKLENEKLFVLVALTDEDRMSWYDLINKVIGVNNARNHTALKTNLKIAESTRTRIQTLTAFQRAVMSGVSQVASDLVDVADKAATRLQEEIEERKDKIVDPEKKPETTENQEETEKGKGQKPAWFARTPTTKKKSDENSDAVTKEDSSAALPVPETVEEEEDGEVKDLPAGNEDKGGEKPKKWKSKTPSRKK</sequence>
<evidence type="ECO:0000259" key="5">
    <source>
        <dbReference type="PROSITE" id="PS50003"/>
    </source>
</evidence>
<dbReference type="PROSITE" id="PS50003">
    <property type="entry name" value="PH_DOMAIN"/>
    <property type="match status" value="1"/>
</dbReference>
<dbReference type="CDD" id="cd00821">
    <property type="entry name" value="PH"/>
    <property type="match status" value="1"/>
</dbReference>
<feature type="domain" description="PH" evidence="5">
    <location>
        <begin position="584"/>
        <end position="694"/>
    </location>
</feature>
<accession>A0A6B2KXY9</accession>
<name>A0A6B2KXY9_9EUKA</name>
<dbReference type="SUPFAM" id="SSF50729">
    <property type="entry name" value="PH domain-like"/>
    <property type="match status" value="1"/>
</dbReference>
<dbReference type="GO" id="GO:0005737">
    <property type="term" value="C:cytoplasm"/>
    <property type="evidence" value="ECO:0007669"/>
    <property type="project" value="TreeGrafter"/>
</dbReference>
<evidence type="ECO:0000259" key="6">
    <source>
        <dbReference type="PROSITE" id="PS50021"/>
    </source>
</evidence>
<reference evidence="7" key="1">
    <citation type="journal article" date="2020" name="J. Eukaryot. Microbiol.">
        <title>De novo Sequencing, Assembly and Annotation of the Transcriptome for the Free-Living Testate Amoeba Arcella intermedia.</title>
        <authorList>
            <person name="Ribeiro G.M."/>
            <person name="Porfirio-Sousa A.L."/>
            <person name="Maurer-Alcala X.X."/>
            <person name="Katz L.A."/>
            <person name="Lahr D.J.G."/>
        </authorList>
    </citation>
    <scope>NUCLEOTIDE SEQUENCE</scope>
</reference>
<dbReference type="InterPro" id="IPR036872">
    <property type="entry name" value="CH_dom_sf"/>
</dbReference>
<dbReference type="GO" id="GO:0051639">
    <property type="term" value="P:actin filament network formation"/>
    <property type="evidence" value="ECO:0007669"/>
    <property type="project" value="TreeGrafter"/>
</dbReference>
<feature type="coiled-coil region" evidence="3">
    <location>
        <begin position="456"/>
        <end position="553"/>
    </location>
</feature>
<dbReference type="SMART" id="SM00033">
    <property type="entry name" value="CH"/>
    <property type="match status" value="2"/>
</dbReference>
<evidence type="ECO:0000256" key="2">
    <source>
        <dbReference type="ARBA" id="ARBA00023203"/>
    </source>
</evidence>
<dbReference type="EMBL" id="GIBP01000542">
    <property type="protein sequence ID" value="NDV29511.1"/>
    <property type="molecule type" value="Transcribed_RNA"/>
</dbReference>
<dbReference type="GO" id="GO:0051017">
    <property type="term" value="P:actin filament bundle assembly"/>
    <property type="evidence" value="ECO:0007669"/>
    <property type="project" value="InterPro"/>
</dbReference>
<feature type="region of interest" description="Disordered" evidence="4">
    <location>
        <begin position="754"/>
        <end position="855"/>
    </location>
</feature>
<feature type="coiled-coil region" evidence="3">
    <location>
        <begin position="391"/>
        <end position="419"/>
    </location>
</feature>
<feature type="domain" description="Calponin-homology (CH)" evidence="6">
    <location>
        <begin position="122"/>
        <end position="225"/>
    </location>
</feature>
<evidence type="ECO:0008006" key="8">
    <source>
        <dbReference type="Google" id="ProtNLM"/>
    </source>
</evidence>
<keyword evidence="1" id="KW-0677">Repeat</keyword>
<dbReference type="Pfam" id="PF00307">
    <property type="entry name" value="CH"/>
    <property type="match status" value="2"/>
</dbReference>
<dbReference type="Gene3D" id="2.30.29.30">
    <property type="entry name" value="Pleckstrin-homology domain (PH domain)/Phosphotyrosine-binding domain (PTB)"/>
    <property type="match status" value="1"/>
</dbReference>
<dbReference type="CDD" id="cd21217">
    <property type="entry name" value="CH_PLS_FIM_rpt1"/>
    <property type="match status" value="1"/>
</dbReference>
<dbReference type="InterPro" id="IPR011993">
    <property type="entry name" value="PH-like_dom_sf"/>
</dbReference>
<feature type="compositionally biased region" description="Basic and acidic residues" evidence="4">
    <location>
        <begin position="754"/>
        <end position="781"/>
    </location>
</feature>
<dbReference type="SMART" id="SM00233">
    <property type="entry name" value="PH"/>
    <property type="match status" value="1"/>
</dbReference>
<dbReference type="GO" id="GO:0032432">
    <property type="term" value="C:actin filament bundle"/>
    <property type="evidence" value="ECO:0007669"/>
    <property type="project" value="TreeGrafter"/>
</dbReference>
<dbReference type="InterPro" id="IPR001849">
    <property type="entry name" value="PH_domain"/>
</dbReference>
<evidence type="ECO:0000256" key="3">
    <source>
        <dbReference type="SAM" id="Coils"/>
    </source>
</evidence>
<keyword evidence="3" id="KW-0175">Coiled coil</keyword>
<dbReference type="InterPro" id="IPR039959">
    <property type="entry name" value="Fimbrin/Plastin"/>
</dbReference>
<feature type="compositionally biased region" description="Basic and acidic residues" evidence="4">
    <location>
        <begin position="796"/>
        <end position="810"/>
    </location>
</feature>
<feature type="compositionally biased region" description="Basic residues" evidence="4">
    <location>
        <begin position="844"/>
        <end position="855"/>
    </location>
</feature>
<evidence type="ECO:0000256" key="1">
    <source>
        <dbReference type="ARBA" id="ARBA00022737"/>
    </source>
</evidence>
<dbReference type="GO" id="GO:0051015">
    <property type="term" value="F:actin filament binding"/>
    <property type="evidence" value="ECO:0007669"/>
    <property type="project" value="InterPro"/>
</dbReference>
<dbReference type="SUPFAM" id="SSF47576">
    <property type="entry name" value="Calponin-homology domain, CH-domain"/>
    <property type="match status" value="1"/>
</dbReference>
<dbReference type="PROSITE" id="PS50021">
    <property type="entry name" value="CH"/>
    <property type="match status" value="2"/>
</dbReference>
<dbReference type="PANTHER" id="PTHR19961:SF56">
    <property type="entry name" value="ACTIN BINDING PROTEIN"/>
    <property type="match status" value="1"/>
</dbReference>
<dbReference type="AlphaFoldDB" id="A0A6B2KXY9"/>
<proteinExistence type="predicted"/>
<feature type="domain" description="Calponin-homology (CH)" evidence="6">
    <location>
        <begin position="1"/>
        <end position="103"/>
    </location>
</feature>
<feature type="coiled-coil region" evidence="3">
    <location>
        <begin position="233"/>
        <end position="367"/>
    </location>
</feature>
<evidence type="ECO:0000256" key="4">
    <source>
        <dbReference type="SAM" id="MobiDB-lite"/>
    </source>
</evidence>
<dbReference type="Pfam" id="PF00169">
    <property type="entry name" value="PH"/>
    <property type="match status" value="1"/>
</dbReference>